<dbReference type="CDD" id="cd00093">
    <property type="entry name" value="HTH_XRE"/>
    <property type="match status" value="1"/>
</dbReference>
<dbReference type="OrthoDB" id="9811208at2"/>
<dbReference type="InterPro" id="IPR001387">
    <property type="entry name" value="Cro/C1-type_HTH"/>
</dbReference>
<keyword evidence="1" id="KW-0238">DNA-binding</keyword>
<proteinExistence type="predicted"/>
<evidence type="ECO:0000313" key="5">
    <source>
        <dbReference type="Proteomes" id="UP000000256"/>
    </source>
</evidence>
<keyword evidence="5" id="KW-1185">Reference proteome</keyword>
<evidence type="ECO:0000259" key="3">
    <source>
        <dbReference type="PROSITE" id="PS50943"/>
    </source>
</evidence>
<feature type="domain" description="HTH cro/C1-type" evidence="3">
    <location>
        <begin position="15"/>
        <end position="69"/>
    </location>
</feature>
<protein>
    <submittedName>
        <fullName evidence="4">Transcriptional regulator, XRE family</fullName>
    </submittedName>
</protein>
<dbReference type="EMBL" id="CP000679">
    <property type="protein sequence ID" value="ABP67793.1"/>
    <property type="molecule type" value="Genomic_DNA"/>
</dbReference>
<dbReference type="PANTHER" id="PTHR46558">
    <property type="entry name" value="TRACRIPTIONAL REGULATORY PROTEIN-RELATED-RELATED"/>
    <property type="match status" value="1"/>
</dbReference>
<feature type="coiled-coil region" evidence="2">
    <location>
        <begin position="85"/>
        <end position="112"/>
    </location>
</feature>
<dbReference type="RefSeq" id="WP_011917722.1">
    <property type="nucleotide sequence ID" value="NC_009437.1"/>
</dbReference>
<organism evidence="4 5">
    <name type="scientific">Caldicellulosiruptor saccharolyticus (strain ATCC 43494 / DSM 8903 / Tp8T 6331)</name>
    <dbReference type="NCBI Taxonomy" id="351627"/>
    <lineage>
        <taxon>Bacteria</taxon>
        <taxon>Bacillati</taxon>
        <taxon>Bacillota</taxon>
        <taxon>Bacillota incertae sedis</taxon>
        <taxon>Caldicellulosiruptorales</taxon>
        <taxon>Caldicellulosiruptoraceae</taxon>
        <taxon>Caldicellulosiruptor</taxon>
    </lineage>
</organism>
<dbReference type="GO" id="GO:0003677">
    <property type="term" value="F:DNA binding"/>
    <property type="evidence" value="ECO:0007669"/>
    <property type="project" value="UniProtKB-KW"/>
</dbReference>
<evidence type="ECO:0000256" key="1">
    <source>
        <dbReference type="ARBA" id="ARBA00023125"/>
    </source>
</evidence>
<keyword evidence="2" id="KW-0175">Coiled coil</keyword>
<dbReference type="KEGG" id="csc:Csac_2214"/>
<name>A4XLK8_CALS8</name>
<evidence type="ECO:0000313" key="4">
    <source>
        <dbReference type="EMBL" id="ABP67793.1"/>
    </source>
</evidence>
<dbReference type="PANTHER" id="PTHR46558:SF11">
    <property type="entry name" value="HTH-TYPE TRANSCRIPTIONAL REGULATOR XRE"/>
    <property type="match status" value="1"/>
</dbReference>
<dbReference type="AlphaFoldDB" id="A4XLK8"/>
<evidence type="ECO:0000256" key="2">
    <source>
        <dbReference type="SAM" id="Coils"/>
    </source>
</evidence>
<dbReference type="Proteomes" id="UP000000256">
    <property type="component" value="Chromosome"/>
</dbReference>
<dbReference type="InterPro" id="IPR010982">
    <property type="entry name" value="Lambda_DNA-bd_dom_sf"/>
</dbReference>
<dbReference type="Gene3D" id="1.10.260.40">
    <property type="entry name" value="lambda repressor-like DNA-binding domains"/>
    <property type="match status" value="1"/>
</dbReference>
<dbReference type="HOGENOM" id="CLU_066192_4_4_9"/>
<dbReference type="eggNOG" id="COG1396">
    <property type="taxonomic scope" value="Bacteria"/>
</dbReference>
<dbReference type="Pfam" id="PF01381">
    <property type="entry name" value="HTH_3"/>
    <property type="match status" value="1"/>
</dbReference>
<accession>A4XLK8</accession>
<dbReference type="SMART" id="SM00530">
    <property type="entry name" value="HTH_XRE"/>
    <property type="match status" value="1"/>
</dbReference>
<gene>
    <name evidence="4" type="ordered locus">Csac_2214</name>
</gene>
<reference evidence="4 5" key="1">
    <citation type="journal article" date="2008" name="Appl. Environ. Microbiol.">
        <title>Hydrogenomics of the extremely thermophilic bacterium Caldicellulosiruptor saccharolyticus.</title>
        <authorList>
            <person name="van de Werken H.J."/>
            <person name="Verhaart M.R."/>
            <person name="VanFossen A.L."/>
            <person name="Willquist K."/>
            <person name="Lewis D.L."/>
            <person name="Nichols J.D."/>
            <person name="Goorissen H.P."/>
            <person name="Mongodin E.F."/>
            <person name="Nelson K.E."/>
            <person name="van Niel E.W."/>
            <person name="Stams A.J."/>
            <person name="Ward D.E."/>
            <person name="de Vos W.M."/>
            <person name="van der Oost J."/>
            <person name="Kelly R.M."/>
            <person name="Kengen S.W."/>
        </authorList>
    </citation>
    <scope>NUCLEOTIDE SEQUENCE [LARGE SCALE GENOMIC DNA]</scope>
    <source>
        <strain evidence="5">ATCC 43494 / DSM 8903 / Tp8T 6331</strain>
    </source>
</reference>
<dbReference type="SUPFAM" id="SSF47413">
    <property type="entry name" value="lambda repressor-like DNA-binding domains"/>
    <property type="match status" value="1"/>
</dbReference>
<dbReference type="PROSITE" id="PS50943">
    <property type="entry name" value="HTH_CROC1"/>
    <property type="match status" value="1"/>
</dbReference>
<sequence length="145" mass="16986">MLPEHEILKYLGLQIRVLREWAGLKQTELAKKLHISQTTLARYENGELRPPIETLLRIADFFDVSIDALLGRKNSHKDPLSILQELRIQKEQNVLENEIKELLDKTANKEELRLLLRQLKSCSPKTIKRLIKIIKAIEEEEQKNE</sequence>